<name>A0A4R6V8I8_9ACTN</name>
<dbReference type="EMBL" id="SNYN01000001">
    <property type="protein sequence ID" value="TDQ55459.1"/>
    <property type="molecule type" value="Genomic_DNA"/>
</dbReference>
<evidence type="ECO:0000313" key="1">
    <source>
        <dbReference type="EMBL" id="TDQ55459.1"/>
    </source>
</evidence>
<keyword evidence="2" id="KW-1185">Reference proteome</keyword>
<dbReference type="AlphaFoldDB" id="A0A4R6V8I8"/>
<organism evidence="1 2">
    <name type="scientific">Actinorugispora endophytica</name>
    <dbReference type="NCBI Taxonomy" id="1605990"/>
    <lineage>
        <taxon>Bacteria</taxon>
        <taxon>Bacillati</taxon>
        <taxon>Actinomycetota</taxon>
        <taxon>Actinomycetes</taxon>
        <taxon>Streptosporangiales</taxon>
        <taxon>Nocardiopsidaceae</taxon>
        <taxon>Actinorugispora</taxon>
    </lineage>
</organism>
<accession>A0A4R6V8I8</accession>
<evidence type="ECO:0000313" key="2">
    <source>
        <dbReference type="Proteomes" id="UP000295281"/>
    </source>
</evidence>
<sequence>MVGNPPDIRLEDIPDDRMAVYRHACPTMGGRADIYVGFYESPSGASAQADSWASSVRTVGCVINTVADFASW</sequence>
<reference evidence="1 2" key="1">
    <citation type="submission" date="2019-03" db="EMBL/GenBank/DDBJ databases">
        <title>Genomic Encyclopedia of Type Strains, Phase IV (KMG-IV): sequencing the most valuable type-strain genomes for metagenomic binning, comparative biology and taxonomic classification.</title>
        <authorList>
            <person name="Goeker M."/>
        </authorList>
    </citation>
    <scope>NUCLEOTIDE SEQUENCE [LARGE SCALE GENOMIC DNA]</scope>
    <source>
        <strain evidence="1 2">DSM 46770</strain>
    </source>
</reference>
<dbReference type="Proteomes" id="UP000295281">
    <property type="component" value="Unassembled WGS sequence"/>
</dbReference>
<protein>
    <submittedName>
        <fullName evidence="1">Uncharacterized protein</fullName>
    </submittedName>
</protein>
<proteinExistence type="predicted"/>
<gene>
    <name evidence="1" type="ORF">EV190_101786</name>
</gene>
<comment type="caution">
    <text evidence="1">The sequence shown here is derived from an EMBL/GenBank/DDBJ whole genome shotgun (WGS) entry which is preliminary data.</text>
</comment>